<feature type="compositionally biased region" description="Basic and acidic residues" evidence="1">
    <location>
        <begin position="187"/>
        <end position="208"/>
    </location>
</feature>
<sequence>MSRRLLSKPASAVSTKLANPELAVSSEQLTDVVESFLDSLEEDTDPDAGFSEEQEAIDAASQELQVKSTVLSFVKKIRPLLLDGQGLPFKTSSPNSLRGVELVKKIMEQEKKATTSNALPDSSISHGKGTDVSDASGQGLPPIKIKRTSDQSALFLTAKRRKTDNGGHDPRATRMQHGVDDAGWDDGYNRDNGWRRDHRHGDPRRTRSTDIGWQPFKQASDGSRSLLHGYRGRWSNQALPLRPHPGHSPAAASSSVLAPPARVRSVSDLDQSRARKEIWNRHHVPCRRCRELGVTCKYRDSRNRCFRCVQDEVLDSKCHQTFWLDPRRVRKWIQAIREGKSKLEADRLAYGDNTEMFGVAEHDKITDYSSLMPTSR</sequence>
<name>A0A2N8UB87_9BASI</name>
<organism evidence="2 3">
    <name type="scientific">Sporisorium reilianum f. sp. reilianum</name>
    <dbReference type="NCBI Taxonomy" id="72559"/>
    <lineage>
        <taxon>Eukaryota</taxon>
        <taxon>Fungi</taxon>
        <taxon>Dikarya</taxon>
        <taxon>Basidiomycota</taxon>
        <taxon>Ustilaginomycotina</taxon>
        <taxon>Ustilaginomycetes</taxon>
        <taxon>Ustilaginales</taxon>
        <taxon>Ustilaginaceae</taxon>
        <taxon>Sporisorium</taxon>
    </lineage>
</organism>
<evidence type="ECO:0000313" key="2">
    <source>
        <dbReference type="EMBL" id="SJX62051.1"/>
    </source>
</evidence>
<feature type="compositionally biased region" description="Polar residues" evidence="1">
    <location>
        <begin position="114"/>
        <end position="125"/>
    </location>
</feature>
<accession>A0A2N8UB87</accession>
<feature type="region of interest" description="Disordered" evidence="1">
    <location>
        <begin position="237"/>
        <end position="259"/>
    </location>
</feature>
<proteinExistence type="predicted"/>
<evidence type="ECO:0000256" key="1">
    <source>
        <dbReference type="SAM" id="MobiDB-lite"/>
    </source>
</evidence>
<feature type="compositionally biased region" description="Low complexity" evidence="1">
    <location>
        <begin position="247"/>
        <end position="259"/>
    </location>
</feature>
<feature type="compositionally biased region" description="Basic and acidic residues" evidence="1">
    <location>
        <begin position="163"/>
        <end position="180"/>
    </location>
</feature>
<dbReference type="Proteomes" id="UP000239563">
    <property type="component" value="Chromosome III"/>
</dbReference>
<dbReference type="EMBL" id="LT795056">
    <property type="protein sequence ID" value="SJX62051.1"/>
    <property type="molecule type" value="Genomic_DNA"/>
</dbReference>
<reference evidence="2 3" key="1">
    <citation type="submission" date="2017-02" db="EMBL/GenBank/DDBJ databases">
        <authorList>
            <person name="Peterson S.W."/>
        </authorList>
    </citation>
    <scope>NUCLEOTIDE SEQUENCE [LARGE SCALE GENOMIC DNA]</scope>
    <source>
        <strain evidence="2 3">SRS1_H2-8</strain>
    </source>
</reference>
<dbReference type="AlphaFoldDB" id="A0A2N8UB87"/>
<feature type="region of interest" description="Disordered" evidence="1">
    <location>
        <begin position="111"/>
        <end position="144"/>
    </location>
</feature>
<evidence type="ECO:0000313" key="3">
    <source>
        <dbReference type="Proteomes" id="UP000239563"/>
    </source>
</evidence>
<protein>
    <submittedName>
        <fullName evidence="2">Uncharacterized protein</fullName>
    </submittedName>
</protein>
<feature type="region of interest" description="Disordered" evidence="1">
    <location>
        <begin position="160"/>
        <end position="222"/>
    </location>
</feature>
<gene>
    <name evidence="2" type="ORF">SRS1_10691</name>
</gene>